<keyword evidence="2" id="KW-1185">Reference proteome</keyword>
<accession>A0A433DMU7</accession>
<dbReference type="Proteomes" id="UP000268093">
    <property type="component" value="Unassembled WGS sequence"/>
</dbReference>
<reference evidence="1 2" key="1">
    <citation type="journal article" date="2018" name="New Phytol.">
        <title>Phylogenomics of Endogonaceae and evolution of mycorrhizas within Mucoromycota.</title>
        <authorList>
            <person name="Chang Y."/>
            <person name="Desiro A."/>
            <person name="Na H."/>
            <person name="Sandor L."/>
            <person name="Lipzen A."/>
            <person name="Clum A."/>
            <person name="Barry K."/>
            <person name="Grigoriev I.V."/>
            <person name="Martin F.M."/>
            <person name="Stajich J.E."/>
            <person name="Smith M.E."/>
            <person name="Bonito G."/>
            <person name="Spatafora J.W."/>
        </authorList>
    </citation>
    <scope>NUCLEOTIDE SEQUENCE [LARGE SCALE GENOMIC DNA]</scope>
    <source>
        <strain evidence="1 2">GMNB39</strain>
    </source>
</reference>
<comment type="caution">
    <text evidence="1">The sequence shown here is derived from an EMBL/GenBank/DDBJ whole genome shotgun (WGS) entry which is preliminary data.</text>
</comment>
<name>A0A433DMU7_9FUNG</name>
<evidence type="ECO:0000313" key="1">
    <source>
        <dbReference type="EMBL" id="RUP52174.1"/>
    </source>
</evidence>
<dbReference type="AlphaFoldDB" id="A0A433DMU7"/>
<gene>
    <name evidence="1" type="ORF">BC936DRAFT_138362</name>
</gene>
<evidence type="ECO:0000313" key="2">
    <source>
        <dbReference type="Proteomes" id="UP000268093"/>
    </source>
</evidence>
<protein>
    <submittedName>
        <fullName evidence="1">Uncharacterized protein</fullName>
    </submittedName>
</protein>
<organism evidence="1 2">
    <name type="scientific">Jimgerdemannia flammicorona</name>
    <dbReference type="NCBI Taxonomy" id="994334"/>
    <lineage>
        <taxon>Eukaryota</taxon>
        <taxon>Fungi</taxon>
        <taxon>Fungi incertae sedis</taxon>
        <taxon>Mucoromycota</taxon>
        <taxon>Mucoromycotina</taxon>
        <taxon>Endogonomycetes</taxon>
        <taxon>Endogonales</taxon>
        <taxon>Endogonaceae</taxon>
        <taxon>Jimgerdemannia</taxon>
    </lineage>
</organism>
<sequence>MLMYRRVAEHGRSYVIEEEDCCVVHGLCFATVVNPQAHAFEAISSPYPSIAMITTQPSSSFVPTTTHIPVPTPTLAANLSAASTNRFFLAVNSEMEDDATVV</sequence>
<feature type="non-terminal residue" evidence="1">
    <location>
        <position position="102"/>
    </location>
</feature>
<proteinExistence type="predicted"/>
<dbReference type="EMBL" id="RBNI01000130">
    <property type="protein sequence ID" value="RUP52174.1"/>
    <property type="molecule type" value="Genomic_DNA"/>
</dbReference>